<dbReference type="RefSeq" id="WP_406857245.1">
    <property type="nucleotide sequence ID" value="NZ_CP157484.1"/>
</dbReference>
<name>A0AAU7JJL3_9HYPH</name>
<evidence type="ECO:0000313" key="1">
    <source>
        <dbReference type="EMBL" id="XBO40386.1"/>
    </source>
</evidence>
<proteinExistence type="predicted"/>
<accession>A0AAU7JJL3</accession>
<sequence length="183" mass="19460">MAEALDLRLEAAPEVRGWRPSPMVEGLERPLGLSGAGLVVRRIRLQAGAVTVVAAPAAIWRCDPTRHKLLSLKKAAAAAGERVILVPDTAVRRQPQLATAAMVAANRGEAPSIEGRRRIAAEIEARGGVAPMGDLADLVGETFHPVRALLALLGERFIAVDLGQPISSDTPVALWARRHLLES</sequence>
<protein>
    <submittedName>
        <fullName evidence="1">Uncharacterized protein</fullName>
    </submittedName>
</protein>
<organism evidence="1">
    <name type="scientific">Alsobacter sp. KACC 23698</name>
    <dbReference type="NCBI Taxonomy" id="3149229"/>
    <lineage>
        <taxon>Bacteria</taxon>
        <taxon>Pseudomonadati</taxon>
        <taxon>Pseudomonadota</taxon>
        <taxon>Alphaproteobacteria</taxon>
        <taxon>Hyphomicrobiales</taxon>
        <taxon>Alsobacteraceae</taxon>
        <taxon>Alsobacter</taxon>
    </lineage>
</organism>
<dbReference type="AlphaFoldDB" id="A0AAU7JJL3"/>
<reference evidence="1" key="1">
    <citation type="submission" date="2024-05" db="EMBL/GenBank/DDBJ databases">
        <authorList>
            <person name="Kim S."/>
            <person name="Heo J."/>
            <person name="Choi H."/>
            <person name="Choi Y."/>
            <person name="Kwon S.-W."/>
            <person name="Kim Y."/>
        </authorList>
    </citation>
    <scope>NUCLEOTIDE SEQUENCE</scope>
    <source>
        <strain evidence="1">KACC 23698</strain>
    </source>
</reference>
<dbReference type="EMBL" id="CP157484">
    <property type="protein sequence ID" value="XBO40386.1"/>
    <property type="molecule type" value="Genomic_DNA"/>
</dbReference>
<gene>
    <name evidence="1" type="ORF">ABEG18_06335</name>
</gene>